<reference evidence="2" key="1">
    <citation type="submission" date="2019-03" db="EMBL/GenBank/DDBJ databases">
        <title>Improved annotation for the trematode Fasciola hepatica.</title>
        <authorList>
            <person name="Choi Y.-J."/>
            <person name="Martin J."/>
            <person name="Mitreva M."/>
        </authorList>
    </citation>
    <scope>NUCLEOTIDE SEQUENCE [LARGE SCALE GENOMIC DNA]</scope>
</reference>
<dbReference type="Proteomes" id="UP000230066">
    <property type="component" value="Unassembled WGS sequence"/>
</dbReference>
<comment type="caution">
    <text evidence="2">The sequence shown here is derived from an EMBL/GenBank/DDBJ whole genome shotgun (WGS) entry which is preliminary data.</text>
</comment>
<accession>A0A4E0QVA7</accession>
<evidence type="ECO:0000313" key="3">
    <source>
        <dbReference type="Proteomes" id="UP000230066"/>
    </source>
</evidence>
<organism evidence="2 3">
    <name type="scientific">Fasciola hepatica</name>
    <name type="common">Liver fluke</name>
    <dbReference type="NCBI Taxonomy" id="6192"/>
    <lineage>
        <taxon>Eukaryota</taxon>
        <taxon>Metazoa</taxon>
        <taxon>Spiralia</taxon>
        <taxon>Lophotrochozoa</taxon>
        <taxon>Platyhelminthes</taxon>
        <taxon>Trematoda</taxon>
        <taxon>Digenea</taxon>
        <taxon>Plagiorchiida</taxon>
        <taxon>Echinostomata</taxon>
        <taxon>Echinostomatoidea</taxon>
        <taxon>Fasciolidae</taxon>
        <taxon>Fasciola</taxon>
    </lineage>
</organism>
<evidence type="ECO:0000256" key="1">
    <source>
        <dbReference type="SAM" id="MobiDB-lite"/>
    </source>
</evidence>
<dbReference type="AlphaFoldDB" id="A0A4E0QVA7"/>
<feature type="region of interest" description="Disordered" evidence="1">
    <location>
        <begin position="1"/>
        <end position="31"/>
    </location>
</feature>
<dbReference type="EMBL" id="JXXN02006719">
    <property type="protein sequence ID" value="THD19325.1"/>
    <property type="molecule type" value="Genomic_DNA"/>
</dbReference>
<proteinExistence type="predicted"/>
<feature type="compositionally biased region" description="Polar residues" evidence="1">
    <location>
        <begin position="1"/>
        <end position="14"/>
    </location>
</feature>
<keyword evidence="3" id="KW-1185">Reference proteome</keyword>
<evidence type="ECO:0000313" key="2">
    <source>
        <dbReference type="EMBL" id="THD19325.1"/>
    </source>
</evidence>
<protein>
    <submittedName>
        <fullName evidence="2">Uncharacterized protein</fullName>
    </submittedName>
</protein>
<sequence>MLSNKLSACSQQPTVHKHLHTSPSSSNQDLEEQNVCITPKVSRTECVVVRPSPAQSDFTPIGKYTRMRVATNYRLCESIEAVKDHIQWHFSENFSQNDMDEFWARHVYCTYMDKSGNKLSFFCFVFSGNEQLVDDRV</sequence>
<name>A0A4E0QVA7_FASHE</name>
<gene>
    <name evidence="2" type="ORF">D915_009752</name>
</gene>